<reference evidence="3 4" key="1">
    <citation type="journal article" date="2023" name="Commun. Biol.">
        <title>Genome analysis of Parmales, the sister group of diatoms, reveals the evolutionary specialization of diatoms from phago-mixotrophs to photoautotrophs.</title>
        <authorList>
            <person name="Ban H."/>
            <person name="Sato S."/>
            <person name="Yoshikawa S."/>
            <person name="Yamada K."/>
            <person name="Nakamura Y."/>
            <person name="Ichinomiya M."/>
            <person name="Sato N."/>
            <person name="Blanc-Mathieu R."/>
            <person name="Endo H."/>
            <person name="Kuwata A."/>
            <person name="Ogata H."/>
        </authorList>
    </citation>
    <scope>NUCLEOTIDE SEQUENCE [LARGE SCALE GENOMIC DNA]</scope>
</reference>
<keyword evidence="1" id="KW-0175">Coiled coil</keyword>
<dbReference type="EMBL" id="BRYB01006567">
    <property type="protein sequence ID" value="GMI51925.1"/>
    <property type="molecule type" value="Genomic_DNA"/>
</dbReference>
<feature type="coiled-coil region" evidence="1">
    <location>
        <begin position="183"/>
        <end position="224"/>
    </location>
</feature>
<feature type="compositionally biased region" description="Basic and acidic residues" evidence="2">
    <location>
        <begin position="372"/>
        <end position="388"/>
    </location>
</feature>
<keyword evidence="4" id="KW-1185">Reference proteome</keyword>
<sequence length="395" mass="42987">MVPPLEAAEKALSNPDLEASLDAILGASEKRRNASLESENVALRSKLSSAASPASPSSVPSPKSSFSPVSKSSKTASKQAILAVENMRAANAILTESVKSLTAKKSSLEVALAAEVEERRKLAVAQADITDKMVAMGDAVVAADDRTAQAVKAWKGEKAAWGEKEITMVRTWGEREKGLLKSMDEMMKKITELQLDREEKAETIRKLKQEAAGAKRLAETTVKEKDAALKAAKIDGAKNRKEKASARMVAAGLQRDLDESLRITNHLRGENKRLVENTGGAGKEVERLRAENQRLTAAFADQEERRAEDKARMEGKVEELEAELMRSQLGKRVAETKAAAIGKDLGRTRAQLEGVQEQSGRVQENMRQGPGEYERVLQRRDREAERGARVHGGAG</sequence>
<evidence type="ECO:0000313" key="4">
    <source>
        <dbReference type="Proteomes" id="UP001165060"/>
    </source>
</evidence>
<feature type="region of interest" description="Disordered" evidence="2">
    <location>
        <begin position="35"/>
        <end position="71"/>
    </location>
</feature>
<evidence type="ECO:0000313" key="3">
    <source>
        <dbReference type="EMBL" id="GMI51925.1"/>
    </source>
</evidence>
<protein>
    <submittedName>
        <fullName evidence="3">Uncharacterized protein</fullName>
    </submittedName>
</protein>
<comment type="caution">
    <text evidence="3">The sequence shown here is derived from an EMBL/GenBank/DDBJ whole genome shotgun (WGS) entry which is preliminary data.</text>
</comment>
<feature type="region of interest" description="Disordered" evidence="2">
    <location>
        <begin position="352"/>
        <end position="395"/>
    </location>
</feature>
<proteinExistence type="predicted"/>
<feature type="compositionally biased region" description="Polar residues" evidence="2">
    <location>
        <begin position="356"/>
        <end position="366"/>
    </location>
</feature>
<feature type="compositionally biased region" description="Low complexity" evidence="2">
    <location>
        <begin position="45"/>
        <end position="71"/>
    </location>
</feature>
<evidence type="ECO:0000256" key="2">
    <source>
        <dbReference type="SAM" id="MobiDB-lite"/>
    </source>
</evidence>
<accession>A0ABQ6NAN6</accession>
<name>A0ABQ6NAN6_9STRA</name>
<gene>
    <name evidence="3" type="ORF">TeGR_g11833</name>
</gene>
<evidence type="ECO:0000256" key="1">
    <source>
        <dbReference type="SAM" id="Coils"/>
    </source>
</evidence>
<feature type="coiled-coil region" evidence="1">
    <location>
        <begin position="285"/>
        <end position="337"/>
    </location>
</feature>
<organism evidence="3 4">
    <name type="scientific">Tetraparma gracilis</name>
    <dbReference type="NCBI Taxonomy" id="2962635"/>
    <lineage>
        <taxon>Eukaryota</taxon>
        <taxon>Sar</taxon>
        <taxon>Stramenopiles</taxon>
        <taxon>Ochrophyta</taxon>
        <taxon>Bolidophyceae</taxon>
        <taxon>Parmales</taxon>
        <taxon>Triparmaceae</taxon>
        <taxon>Tetraparma</taxon>
    </lineage>
</organism>
<dbReference type="Proteomes" id="UP001165060">
    <property type="component" value="Unassembled WGS sequence"/>
</dbReference>